<comment type="caution">
    <text evidence="4">The sequence shown here is derived from an EMBL/GenBank/DDBJ whole genome shotgun (WGS) entry which is preliminary data.</text>
</comment>
<keyword evidence="2" id="KW-0663">Pyridoxal phosphate</keyword>
<proteinExistence type="predicted"/>
<reference evidence="4 5" key="1">
    <citation type="journal article" date="2016" name="Nat. Commun.">
        <title>Thousands of microbial genomes shed light on interconnected biogeochemical processes in an aquifer system.</title>
        <authorList>
            <person name="Anantharaman K."/>
            <person name="Brown C.T."/>
            <person name="Hug L.A."/>
            <person name="Sharon I."/>
            <person name="Castelle C.J."/>
            <person name="Probst A.J."/>
            <person name="Thomas B.C."/>
            <person name="Singh A."/>
            <person name="Wilkins M.J."/>
            <person name="Karaoz U."/>
            <person name="Brodie E.L."/>
            <person name="Williams K.H."/>
            <person name="Hubbard S.S."/>
            <person name="Banfield J.F."/>
        </authorList>
    </citation>
    <scope>NUCLEOTIDE SEQUENCE [LARGE SCALE GENOMIC DNA]</scope>
</reference>
<evidence type="ECO:0000313" key="5">
    <source>
        <dbReference type="Proteomes" id="UP000176864"/>
    </source>
</evidence>
<dbReference type="STRING" id="1817824.A2751_05805"/>
<protein>
    <recommendedName>
        <fullName evidence="3">Tryptophan synthase beta chain-like PALP domain-containing protein</fullName>
    </recommendedName>
</protein>
<feature type="domain" description="Tryptophan synthase beta chain-like PALP" evidence="3">
    <location>
        <begin position="48"/>
        <end position="333"/>
    </location>
</feature>
<evidence type="ECO:0000256" key="1">
    <source>
        <dbReference type="ARBA" id="ARBA00001933"/>
    </source>
</evidence>
<evidence type="ECO:0000259" key="3">
    <source>
        <dbReference type="Pfam" id="PF00291"/>
    </source>
</evidence>
<dbReference type="Pfam" id="PF00291">
    <property type="entry name" value="PALP"/>
    <property type="match status" value="1"/>
</dbReference>
<dbReference type="Gene3D" id="3.40.50.1100">
    <property type="match status" value="2"/>
</dbReference>
<organism evidence="4 5">
    <name type="scientific">Candidatus Doudnabacteria bacterium RIFCSPHIGHO2_01_FULL_46_14</name>
    <dbReference type="NCBI Taxonomy" id="1817824"/>
    <lineage>
        <taxon>Bacteria</taxon>
        <taxon>Candidatus Doudnaibacteriota</taxon>
    </lineage>
</organism>
<sequence>MLSKAEEKILKSILVASENDPNRPEFPPENPRFPATPTYQINVQGFSNVWLKDESVNLTGTHKDRMAWEMVVTYREFLLAKKKGLINKLPHLSILSSGSAALAIQTKLRQYHLPDLLVLMDSRTDSKVVSSLKKIGCRIFLETLRRKVFDWQDILRLTRNPKGFDITSNEAYDPTVRFYDWMSYEIINSDANYVFLPFGTGQLYENLLNIVKKELQYGARDPRFKGNKKTLRDCSFLGATTSDPKSKADKLYAPFLPFANYSEQWIKYYIYSGLIGAKSRIYQLKENFLDKALALASRNNVNCEPSGIAGLALLLQLQRMLPRGKKILIVNTGKSKY</sequence>
<name>A0A1F5NN57_9BACT</name>
<comment type="cofactor">
    <cofactor evidence="1">
        <name>pyridoxal 5'-phosphate</name>
        <dbReference type="ChEBI" id="CHEBI:597326"/>
    </cofactor>
</comment>
<gene>
    <name evidence="4" type="ORF">A2751_05805</name>
</gene>
<dbReference type="EMBL" id="MFEK01000007">
    <property type="protein sequence ID" value="OGE79126.1"/>
    <property type="molecule type" value="Genomic_DNA"/>
</dbReference>
<dbReference type="Proteomes" id="UP000176864">
    <property type="component" value="Unassembled WGS sequence"/>
</dbReference>
<dbReference type="AlphaFoldDB" id="A0A1F5NN57"/>
<accession>A0A1F5NN57</accession>
<evidence type="ECO:0000256" key="2">
    <source>
        <dbReference type="ARBA" id="ARBA00022898"/>
    </source>
</evidence>
<dbReference type="SUPFAM" id="SSF53686">
    <property type="entry name" value="Tryptophan synthase beta subunit-like PLP-dependent enzymes"/>
    <property type="match status" value="1"/>
</dbReference>
<dbReference type="InterPro" id="IPR036052">
    <property type="entry name" value="TrpB-like_PALP_sf"/>
</dbReference>
<dbReference type="InterPro" id="IPR001926">
    <property type="entry name" value="TrpB-like_PALP"/>
</dbReference>
<evidence type="ECO:0000313" key="4">
    <source>
        <dbReference type="EMBL" id="OGE79126.1"/>
    </source>
</evidence>